<feature type="coiled-coil region" evidence="6">
    <location>
        <begin position="127"/>
        <end position="161"/>
    </location>
</feature>
<evidence type="ECO:0000256" key="4">
    <source>
        <dbReference type="ARBA" id="ARBA00022989"/>
    </source>
</evidence>
<evidence type="ECO:0000313" key="7">
    <source>
        <dbReference type="EMBL" id="MFC4230507.1"/>
    </source>
</evidence>
<evidence type="ECO:0000256" key="2">
    <source>
        <dbReference type="ARBA" id="ARBA00008854"/>
    </source>
</evidence>
<dbReference type="PROSITE" id="PS51257">
    <property type="entry name" value="PROKAR_LIPOPROTEIN"/>
    <property type="match status" value="1"/>
</dbReference>
<comment type="caution">
    <text evidence="7">The sequence shown here is derived from an EMBL/GenBank/DDBJ whole genome shotgun (WGS) entry which is preliminary data.</text>
</comment>
<dbReference type="InterPro" id="IPR007156">
    <property type="entry name" value="MamQ_LemA"/>
</dbReference>
<keyword evidence="6" id="KW-0175">Coiled coil</keyword>
<protein>
    <submittedName>
        <fullName evidence="7">LemA family protein</fullName>
    </submittedName>
</protein>
<sequence length="200" mass="22223">MKTSNLVLISILGFILLLGGCVGCGSINFQKSATALQENVNEKWGKVQSAYQRRSDLIPNLVNTVKGEANFEQTTLTNVVEARAKATQMQVNASDLTPEKLQQFQQAQGQISQALGKLLSITENYPNLKANEAFRGLQAQLEGTENRINIARNDYNETVKDYNSKIKSFPNNIYSGWFGFKDKSYFQAEAGSEKAPEVKF</sequence>
<organism evidence="7 8">
    <name type="scientific">Parasediminibacterium paludis</name>
    <dbReference type="NCBI Taxonomy" id="908966"/>
    <lineage>
        <taxon>Bacteria</taxon>
        <taxon>Pseudomonadati</taxon>
        <taxon>Bacteroidota</taxon>
        <taxon>Chitinophagia</taxon>
        <taxon>Chitinophagales</taxon>
        <taxon>Chitinophagaceae</taxon>
        <taxon>Parasediminibacterium</taxon>
    </lineage>
</organism>
<dbReference type="SUPFAM" id="SSF140478">
    <property type="entry name" value="LemA-like"/>
    <property type="match status" value="1"/>
</dbReference>
<keyword evidence="8" id="KW-1185">Reference proteome</keyword>
<evidence type="ECO:0000256" key="6">
    <source>
        <dbReference type="SAM" id="Coils"/>
    </source>
</evidence>
<evidence type="ECO:0000256" key="3">
    <source>
        <dbReference type="ARBA" id="ARBA00022692"/>
    </source>
</evidence>
<name>A0ABV8PR08_9BACT</name>
<reference evidence="8" key="1">
    <citation type="journal article" date="2019" name="Int. J. Syst. Evol. Microbiol.">
        <title>The Global Catalogue of Microorganisms (GCM) 10K type strain sequencing project: providing services to taxonomists for standard genome sequencing and annotation.</title>
        <authorList>
            <consortium name="The Broad Institute Genomics Platform"/>
            <consortium name="The Broad Institute Genome Sequencing Center for Infectious Disease"/>
            <person name="Wu L."/>
            <person name="Ma J."/>
        </authorList>
    </citation>
    <scope>NUCLEOTIDE SEQUENCE [LARGE SCALE GENOMIC DNA]</scope>
    <source>
        <strain evidence="8">CECT 8010</strain>
    </source>
</reference>
<dbReference type="RefSeq" id="WP_379011705.1">
    <property type="nucleotide sequence ID" value="NZ_JBHSDC010000002.1"/>
</dbReference>
<comment type="subcellular location">
    <subcellularLocation>
        <location evidence="1">Membrane</location>
        <topology evidence="1">Single-pass membrane protein</topology>
    </subcellularLocation>
</comment>
<evidence type="ECO:0000256" key="5">
    <source>
        <dbReference type="ARBA" id="ARBA00023136"/>
    </source>
</evidence>
<proteinExistence type="inferred from homology"/>
<keyword evidence="3" id="KW-0812">Transmembrane</keyword>
<evidence type="ECO:0000313" key="8">
    <source>
        <dbReference type="Proteomes" id="UP001595906"/>
    </source>
</evidence>
<accession>A0ABV8PR08</accession>
<dbReference type="PANTHER" id="PTHR34478">
    <property type="entry name" value="PROTEIN LEMA"/>
    <property type="match status" value="1"/>
</dbReference>
<keyword evidence="4" id="KW-1133">Transmembrane helix</keyword>
<dbReference type="Gene3D" id="1.20.1440.20">
    <property type="entry name" value="LemA-like domain"/>
    <property type="match status" value="1"/>
</dbReference>
<evidence type="ECO:0000256" key="1">
    <source>
        <dbReference type="ARBA" id="ARBA00004167"/>
    </source>
</evidence>
<dbReference type="InterPro" id="IPR023353">
    <property type="entry name" value="LemA-like_dom_sf"/>
</dbReference>
<dbReference type="EMBL" id="JBHSDC010000002">
    <property type="protein sequence ID" value="MFC4230507.1"/>
    <property type="molecule type" value="Genomic_DNA"/>
</dbReference>
<gene>
    <name evidence="7" type="ORF">ACFOW1_01295</name>
</gene>
<comment type="similarity">
    <text evidence="2">Belongs to the LemA family.</text>
</comment>
<dbReference type="PANTHER" id="PTHR34478:SF2">
    <property type="entry name" value="MEMBRANE PROTEIN"/>
    <property type="match status" value="1"/>
</dbReference>
<dbReference type="Pfam" id="PF04011">
    <property type="entry name" value="LemA"/>
    <property type="match status" value="1"/>
</dbReference>
<keyword evidence="5" id="KW-0472">Membrane</keyword>
<dbReference type="Proteomes" id="UP001595906">
    <property type="component" value="Unassembled WGS sequence"/>
</dbReference>